<dbReference type="Gene3D" id="3.40.640.10">
    <property type="entry name" value="Type I PLP-dependent aspartate aminotransferase-like (Major domain)"/>
    <property type="match status" value="1"/>
</dbReference>
<dbReference type="SMART" id="SM00823">
    <property type="entry name" value="PKS_PP"/>
    <property type="match status" value="1"/>
</dbReference>
<dbReference type="EMBL" id="JAQNDL010000005">
    <property type="protein sequence ID" value="MDC0723542.1"/>
    <property type="molecule type" value="Genomic_DNA"/>
</dbReference>
<dbReference type="Gene3D" id="3.90.1150.10">
    <property type="entry name" value="Aspartate Aminotransferase, domain 1"/>
    <property type="match status" value="1"/>
</dbReference>
<dbReference type="InterPro" id="IPR015424">
    <property type="entry name" value="PyrdxlP-dep_Trfase"/>
</dbReference>
<keyword evidence="4" id="KW-0032">Aminotransferase</keyword>
<protein>
    <submittedName>
        <fullName evidence="4">Aminotransferase class I/II-fold pyridoxal phosphate-dependent enzyme</fullName>
    </submittedName>
</protein>
<dbReference type="InterPro" id="IPR000873">
    <property type="entry name" value="AMP-dep_synth/lig_dom"/>
</dbReference>
<dbReference type="SUPFAM" id="SSF53383">
    <property type="entry name" value="PLP-dependent transferases"/>
    <property type="match status" value="1"/>
</dbReference>
<sequence length="1012" mass="110526">MNLVQHVERAAKLYSDHDALIFEGAKFSYRQLNELSNRAANALARLGIHRGDRVALWLPNQPEFVFAFLGTLKLGAIAVTINAALKSEETQFILKDSGSKVLITSGTLRGVLPAADAMRSALPHLDRVVLVDGAPASTDTFAALSLAESPEAIAAEVTADHPAVIHYTSGTTGFPKGALLSHHNVIVSSQTAVGTLSVQHEDRVLLCLPLFFSFPQTAVLNPCFEAGATLVLHRQFEPESVLRSIEEHAITLFFGVPTLYLMLFEQSAPKQLISIRRAVSAGAKLPVELGSKWLEKYGFAINEGYGLTETCMACFNHDPRSKPGSVGRTIARVEVRVVGSDGEAGKPGDLGEIAIRGPSVMLGYWNRPAETAEKLHDGWFLSGDIGRMDDDGCLYIVDRIKDMVNVAGMKVFPSEVENILYQNRDIAEVAVYGIPDSISEEKVCAAIVLRPDSRATVNDILAFCRKNMADFKVPSDVEFVDALPKSGSGKLLKRVLRDKKLQSIAAIQNQRALDRRQSAKVPATSDEEVFAKQPQSVEEHEGWIAGWLARNLELDGQPVDAQRRFSDYGMTSLLAVGLAQDLRRLLAREVSPVVAWAHPTPAELARHLADGVPGPDLVEDITPLVPQRLVLVEEQRGRQVLAGGRWRSDFASCNYLGLDLHPKVMEAIAPAVAKWGVHPSWSRQVATPRIYEELESELPQLVGSPEVLVFPSLSLLHLGIIPKLVGRDGVIFKDVAAHNTMYEACCRATVDGAELVDYTHNDLQALERQLVRFPHSRTKLIVIDGVYSMSGTFSDLPAYVRLAKTYNAHIYIDDAHGFGVIGENPNPGMPYGQKGNGLVRFHGLRYAEDNITYVAGLSKAFSSYGAFMTVPDRATKARLSNETTTFGYSGPTCVASLASAIAGVRLNRDEGGRWRAQLLELTRKLVSGARALGFAVNENNYFPLVAVEVGSNADVVEACRILWEHDVLITPAVYPLVPYNKGVLRFSITAANTTAEVDQALRALADVKNRKR</sequence>
<feature type="domain" description="Carrier" evidence="3">
    <location>
        <begin position="535"/>
        <end position="612"/>
    </location>
</feature>
<dbReference type="Pfam" id="PF13193">
    <property type="entry name" value="AMP-binding_C"/>
    <property type="match status" value="1"/>
</dbReference>
<dbReference type="Gene3D" id="3.30.300.30">
    <property type="match status" value="1"/>
</dbReference>
<dbReference type="PROSITE" id="PS50075">
    <property type="entry name" value="CARRIER"/>
    <property type="match status" value="1"/>
</dbReference>
<dbReference type="Pfam" id="PF00501">
    <property type="entry name" value="AMP-binding"/>
    <property type="match status" value="1"/>
</dbReference>
<dbReference type="Gene3D" id="3.40.50.12780">
    <property type="entry name" value="N-terminal domain of ligase-like"/>
    <property type="match status" value="1"/>
</dbReference>
<dbReference type="PANTHER" id="PTHR43767:SF1">
    <property type="entry name" value="NONRIBOSOMAL PEPTIDE SYNTHASE PES1 (EUROFUNG)-RELATED"/>
    <property type="match status" value="1"/>
</dbReference>
<dbReference type="InterPro" id="IPR015422">
    <property type="entry name" value="PyrdxlP-dep_Trfase_small"/>
</dbReference>
<reference evidence="4 5" key="1">
    <citation type="submission" date="2022-11" db="EMBL/GenBank/DDBJ databases">
        <title>Minimal conservation of predation-associated metabolite biosynthetic gene clusters underscores biosynthetic potential of Myxococcota including descriptions for ten novel species: Archangium lansinium sp. nov., Myxococcus landrumus sp. nov., Nannocystis bai.</title>
        <authorList>
            <person name="Ahearne A."/>
            <person name="Stevens C."/>
            <person name="Dowd S."/>
        </authorList>
    </citation>
    <scope>NUCLEOTIDE SEQUENCE [LARGE SCALE GENOMIC DNA]</scope>
    <source>
        <strain evidence="4 5">BB15-2</strain>
    </source>
</reference>
<dbReference type="Proteomes" id="UP001221686">
    <property type="component" value="Unassembled WGS sequence"/>
</dbReference>
<dbReference type="InterPro" id="IPR025110">
    <property type="entry name" value="AMP-bd_C"/>
</dbReference>
<keyword evidence="1" id="KW-0596">Phosphopantetheine</keyword>
<dbReference type="RefSeq" id="WP_272092086.1">
    <property type="nucleotide sequence ID" value="NZ_JAQNDL010000005.1"/>
</dbReference>
<dbReference type="PROSITE" id="PS00455">
    <property type="entry name" value="AMP_BINDING"/>
    <property type="match status" value="1"/>
</dbReference>
<dbReference type="InterPro" id="IPR015421">
    <property type="entry name" value="PyrdxlP-dep_Trfase_major"/>
</dbReference>
<evidence type="ECO:0000313" key="5">
    <source>
        <dbReference type="Proteomes" id="UP001221686"/>
    </source>
</evidence>
<evidence type="ECO:0000313" key="4">
    <source>
        <dbReference type="EMBL" id="MDC0723542.1"/>
    </source>
</evidence>
<evidence type="ECO:0000256" key="1">
    <source>
        <dbReference type="ARBA" id="ARBA00022450"/>
    </source>
</evidence>
<dbReference type="Gene3D" id="1.10.1200.10">
    <property type="entry name" value="ACP-like"/>
    <property type="match status" value="1"/>
</dbReference>
<keyword evidence="4" id="KW-0808">Transferase</keyword>
<dbReference type="PANTHER" id="PTHR43767">
    <property type="entry name" value="LONG-CHAIN-FATTY-ACID--COA LIGASE"/>
    <property type="match status" value="1"/>
</dbReference>
<dbReference type="SMART" id="SM01294">
    <property type="entry name" value="PKS_PP_betabranch"/>
    <property type="match status" value="1"/>
</dbReference>
<dbReference type="InterPro" id="IPR004839">
    <property type="entry name" value="Aminotransferase_I/II_large"/>
</dbReference>
<evidence type="ECO:0000256" key="2">
    <source>
        <dbReference type="ARBA" id="ARBA00022553"/>
    </source>
</evidence>
<keyword evidence="5" id="KW-1185">Reference proteome</keyword>
<evidence type="ECO:0000259" key="3">
    <source>
        <dbReference type="PROSITE" id="PS50075"/>
    </source>
</evidence>
<dbReference type="SUPFAM" id="SSF56801">
    <property type="entry name" value="Acetyl-CoA synthetase-like"/>
    <property type="match status" value="1"/>
</dbReference>
<comment type="caution">
    <text evidence="4">The sequence shown here is derived from an EMBL/GenBank/DDBJ whole genome shotgun (WGS) entry which is preliminary data.</text>
</comment>
<gene>
    <name evidence="4" type="ORF">POL25_42060</name>
</gene>
<dbReference type="InterPro" id="IPR009081">
    <property type="entry name" value="PP-bd_ACP"/>
</dbReference>
<proteinExistence type="predicted"/>
<dbReference type="GO" id="GO:0008483">
    <property type="term" value="F:transaminase activity"/>
    <property type="evidence" value="ECO:0007669"/>
    <property type="project" value="UniProtKB-KW"/>
</dbReference>
<dbReference type="InterPro" id="IPR020806">
    <property type="entry name" value="PKS_PP-bd"/>
</dbReference>
<dbReference type="Pfam" id="PF00155">
    <property type="entry name" value="Aminotran_1_2"/>
    <property type="match status" value="1"/>
</dbReference>
<dbReference type="InterPro" id="IPR036736">
    <property type="entry name" value="ACP-like_sf"/>
</dbReference>
<dbReference type="InterPro" id="IPR045851">
    <property type="entry name" value="AMP-bd_C_sf"/>
</dbReference>
<organism evidence="4 5">
    <name type="scientific">Nannocystis bainbridge</name>
    <dbReference type="NCBI Taxonomy" id="2995303"/>
    <lineage>
        <taxon>Bacteria</taxon>
        <taxon>Pseudomonadati</taxon>
        <taxon>Myxococcota</taxon>
        <taxon>Polyangia</taxon>
        <taxon>Nannocystales</taxon>
        <taxon>Nannocystaceae</taxon>
        <taxon>Nannocystis</taxon>
    </lineage>
</organism>
<dbReference type="Pfam" id="PF00550">
    <property type="entry name" value="PP-binding"/>
    <property type="match status" value="1"/>
</dbReference>
<keyword evidence="2" id="KW-0597">Phosphoprotein</keyword>
<dbReference type="InterPro" id="IPR020845">
    <property type="entry name" value="AMP-binding_CS"/>
</dbReference>
<dbReference type="SUPFAM" id="SSF47336">
    <property type="entry name" value="ACP-like"/>
    <property type="match status" value="1"/>
</dbReference>
<dbReference type="InterPro" id="IPR050237">
    <property type="entry name" value="ATP-dep_AMP-bd_enzyme"/>
</dbReference>
<accession>A0ABT5EFF5</accession>
<name>A0ABT5EFF5_9BACT</name>
<dbReference type="InterPro" id="IPR042099">
    <property type="entry name" value="ANL_N_sf"/>
</dbReference>